<name>A0A4P9VVV8_9FUNG</name>
<evidence type="ECO:0000313" key="1">
    <source>
        <dbReference type="EMBL" id="RKO83811.1"/>
    </source>
</evidence>
<evidence type="ECO:0000313" key="2">
    <source>
        <dbReference type="Proteomes" id="UP000269721"/>
    </source>
</evidence>
<dbReference type="EMBL" id="ML000809">
    <property type="protein sequence ID" value="RKO83811.1"/>
    <property type="molecule type" value="Genomic_DNA"/>
</dbReference>
<accession>A0A4P9VVV8</accession>
<protein>
    <submittedName>
        <fullName evidence="1">Uncharacterized protein</fullName>
    </submittedName>
</protein>
<keyword evidence="2" id="KW-1185">Reference proteome</keyword>
<gene>
    <name evidence="1" type="ORF">BDK51DRAFT_44203</name>
</gene>
<reference evidence="2" key="1">
    <citation type="journal article" date="2018" name="Nat. Microbiol.">
        <title>Leveraging single-cell genomics to expand the fungal tree of life.</title>
        <authorList>
            <person name="Ahrendt S.R."/>
            <person name="Quandt C.A."/>
            <person name="Ciobanu D."/>
            <person name="Clum A."/>
            <person name="Salamov A."/>
            <person name="Andreopoulos B."/>
            <person name="Cheng J.F."/>
            <person name="Woyke T."/>
            <person name="Pelin A."/>
            <person name="Henrissat B."/>
            <person name="Reynolds N.K."/>
            <person name="Benny G.L."/>
            <person name="Smith M.E."/>
            <person name="James T.Y."/>
            <person name="Grigoriev I.V."/>
        </authorList>
    </citation>
    <scope>NUCLEOTIDE SEQUENCE [LARGE SCALE GENOMIC DNA]</scope>
</reference>
<organism evidence="1 2">
    <name type="scientific">Blyttiomyces helicus</name>
    <dbReference type="NCBI Taxonomy" id="388810"/>
    <lineage>
        <taxon>Eukaryota</taxon>
        <taxon>Fungi</taxon>
        <taxon>Fungi incertae sedis</taxon>
        <taxon>Chytridiomycota</taxon>
        <taxon>Chytridiomycota incertae sedis</taxon>
        <taxon>Chytridiomycetes</taxon>
        <taxon>Chytridiomycetes incertae sedis</taxon>
        <taxon>Blyttiomyces</taxon>
    </lineage>
</organism>
<dbReference type="AlphaFoldDB" id="A0A4P9VVV8"/>
<sequence length="401" mass="44483">MSFVTVKLRFVRMAAETRLSPFAQFSAPLANNRLPRAIFDAVNCTSVFVWLPNDEKMVITFESDNLSSPPLEAGGTYDIKADTEPPIDRHQAYSETKFDIAADDFAIVEEGYPWINDLPPTHNPLPHSLSETLFKIATHNSMQSDSARRTILSLYLTYALATVDPNSFLSIAEEVPISLTKKADIEGVSQTVQYNGCVEFLVGQNASRITTKDISCDAALLVLQANYRATLENAHGQVLVQAASVLSHRRERKHRKWAYRTYWAYSDEEKWVFSYVSPHACGKQVLARRTGTIMGVVKWLFDREGCERVFNNIVALVSWAFPSTLGNSLVDVSETGDSSGADDEDLDLIRCGSPARLSSCPVLASSYAVSDLVAGRYHPLSTTLPPLALIYCLVFSLCFFV</sequence>
<dbReference type="Proteomes" id="UP000269721">
    <property type="component" value="Unassembled WGS sequence"/>
</dbReference>
<proteinExistence type="predicted"/>